<feature type="compositionally biased region" description="Basic and acidic residues" evidence="1">
    <location>
        <begin position="384"/>
        <end position="410"/>
    </location>
</feature>
<gene>
    <name evidence="3" type="ORF">SPARVUS_LOCUS7405944</name>
</gene>
<feature type="region of interest" description="Disordered" evidence="1">
    <location>
        <begin position="146"/>
        <end position="170"/>
    </location>
</feature>
<proteinExistence type="predicted"/>
<feature type="region of interest" description="Disordered" evidence="1">
    <location>
        <begin position="59"/>
        <end position="103"/>
    </location>
</feature>
<name>A0ABN9DM26_9NEOB</name>
<feature type="compositionally biased region" description="Basic and acidic residues" evidence="1">
    <location>
        <begin position="443"/>
        <end position="455"/>
    </location>
</feature>
<dbReference type="EMBL" id="CATNWA010014476">
    <property type="protein sequence ID" value="CAI9572237.1"/>
    <property type="molecule type" value="Genomic_DNA"/>
</dbReference>
<reference evidence="3" key="1">
    <citation type="submission" date="2023-05" db="EMBL/GenBank/DDBJ databases">
        <authorList>
            <person name="Stuckert A."/>
        </authorList>
    </citation>
    <scope>NUCLEOTIDE SEQUENCE</scope>
</reference>
<dbReference type="PANTHER" id="PTHR22409:SF2">
    <property type="entry name" value="CHROMOSOME 19 OPEN READING FRAME 44"/>
    <property type="match status" value="1"/>
</dbReference>
<feature type="compositionally biased region" description="Polar residues" evidence="1">
    <location>
        <begin position="59"/>
        <end position="86"/>
    </location>
</feature>
<feature type="region of interest" description="Disordered" evidence="1">
    <location>
        <begin position="364"/>
        <end position="455"/>
    </location>
</feature>
<feature type="region of interest" description="Disordered" evidence="1">
    <location>
        <begin position="1"/>
        <end position="32"/>
    </location>
</feature>
<dbReference type="InterPro" id="IPR027884">
    <property type="entry name" value="DUF4614"/>
</dbReference>
<feature type="compositionally biased region" description="Basic and acidic residues" evidence="1">
    <location>
        <begin position="148"/>
        <end position="158"/>
    </location>
</feature>
<dbReference type="Proteomes" id="UP001162483">
    <property type="component" value="Unassembled WGS sequence"/>
</dbReference>
<feature type="compositionally biased region" description="Pro residues" evidence="1">
    <location>
        <begin position="234"/>
        <end position="245"/>
    </location>
</feature>
<sequence length="652" mass="73282">MARSGIRSSALARAEAQLGGQRVPVKPKDPSDELQEYMRALSNKTSVLKLSQPSIANLSDLSASEQESENYKGTVSPQQSTGTQSRFLKKKTPASKDTQSNVKPVSVVAKLQPVQSKVPTSAALKRLAEFEKRHQLRKIELDISENDSDLRTSEERPFSNRSSSELSFHGNRFLKKKVNIREPELKEQIRTPSVRCSSAENKKTVAESEEEEMLQLVGSSVEFSETDEKWLKMPKPPRTPSPPSRLTPHRNLHRSPSALGFSPRRPPSRFSSRTPSPPSHGTPRYPRRRHSLIRFGSRSPSPSVRSSLTNSPRARLGRRSKTPLSQRSDFKSLDELFSRADDLSSASSNDFKLNIMSLEELTPAAGNEEREEKIHFSSLPVKSANEKPKERKQAPTTDHRELSHVKDAKAFMRQKSSSDEESALEIHTETNKSDVSKHHHKDHSSSEHYNQERPDDATIHSVYSEDFEDSVPSDNAFSSSSYSYSLPKSVSSDVSSISSSHSYPQPSQSKHKKQSHKTRVVVRRETSVQTNDAEFAYSWPQATIGFGPIAPSIAVEPASVVSHVVSPELIEALTTYSPMALALNDMLKQQLLLTQTFVDMARQLYISTVKSLESETYQYTTFEDTKQYINQQKAHKWRHDQREEMNGTGDKQ</sequence>
<dbReference type="Pfam" id="PF15391">
    <property type="entry name" value="DUF4614"/>
    <property type="match status" value="1"/>
</dbReference>
<evidence type="ECO:0000313" key="3">
    <source>
        <dbReference type="EMBL" id="CAI9572237.1"/>
    </source>
</evidence>
<feature type="region of interest" description="Disordered" evidence="1">
    <location>
        <begin position="184"/>
        <end position="332"/>
    </location>
</feature>
<keyword evidence="4" id="KW-1185">Reference proteome</keyword>
<evidence type="ECO:0000259" key="2">
    <source>
        <dbReference type="Pfam" id="PF15391"/>
    </source>
</evidence>
<feature type="compositionally biased region" description="Basic residues" evidence="1">
    <location>
        <begin position="509"/>
        <end position="521"/>
    </location>
</feature>
<feature type="domain" description="DUF4614" evidence="2">
    <location>
        <begin position="462"/>
        <end position="633"/>
    </location>
</feature>
<dbReference type="InterPro" id="IPR040120">
    <property type="entry name" value="C19orf44-like"/>
</dbReference>
<dbReference type="PANTHER" id="PTHR22409">
    <property type="entry name" value="CHROMOSOME 19 OPEN READING FRAME 44"/>
    <property type="match status" value="1"/>
</dbReference>
<comment type="caution">
    <text evidence="3">The sequence shown here is derived from an EMBL/GenBank/DDBJ whole genome shotgun (WGS) entry which is preliminary data.</text>
</comment>
<feature type="compositionally biased region" description="Low complexity" evidence="1">
    <location>
        <begin position="494"/>
        <end position="508"/>
    </location>
</feature>
<feature type="compositionally biased region" description="Basic and acidic residues" evidence="1">
    <location>
        <begin position="424"/>
        <end position="436"/>
    </location>
</feature>
<accession>A0ABN9DM26</accession>
<evidence type="ECO:0000256" key="1">
    <source>
        <dbReference type="SAM" id="MobiDB-lite"/>
    </source>
</evidence>
<feature type="compositionally biased region" description="Polar residues" evidence="1">
    <location>
        <begin position="190"/>
        <end position="199"/>
    </location>
</feature>
<feature type="region of interest" description="Disordered" evidence="1">
    <location>
        <begin position="494"/>
        <end position="525"/>
    </location>
</feature>
<evidence type="ECO:0000313" key="4">
    <source>
        <dbReference type="Proteomes" id="UP001162483"/>
    </source>
</evidence>
<feature type="compositionally biased region" description="Low complexity" evidence="1">
    <location>
        <begin position="297"/>
        <end position="307"/>
    </location>
</feature>
<organism evidence="3 4">
    <name type="scientific">Staurois parvus</name>
    <dbReference type="NCBI Taxonomy" id="386267"/>
    <lineage>
        <taxon>Eukaryota</taxon>
        <taxon>Metazoa</taxon>
        <taxon>Chordata</taxon>
        <taxon>Craniata</taxon>
        <taxon>Vertebrata</taxon>
        <taxon>Euteleostomi</taxon>
        <taxon>Amphibia</taxon>
        <taxon>Batrachia</taxon>
        <taxon>Anura</taxon>
        <taxon>Neobatrachia</taxon>
        <taxon>Ranoidea</taxon>
        <taxon>Ranidae</taxon>
        <taxon>Staurois</taxon>
    </lineage>
</organism>
<protein>
    <recommendedName>
        <fullName evidence="2">DUF4614 domain-containing protein</fullName>
    </recommendedName>
</protein>